<keyword evidence="1" id="KW-1133">Transmembrane helix</keyword>
<dbReference type="EMBL" id="CAJOBQ010004961">
    <property type="protein sequence ID" value="CAF4647431.1"/>
    <property type="molecule type" value="Genomic_DNA"/>
</dbReference>
<keyword evidence="1" id="KW-0472">Membrane</keyword>
<protein>
    <submittedName>
        <fullName evidence="2">Uncharacterized protein</fullName>
    </submittedName>
</protein>
<dbReference type="Proteomes" id="UP000663825">
    <property type="component" value="Unassembled WGS sequence"/>
</dbReference>
<evidence type="ECO:0000313" key="5">
    <source>
        <dbReference type="Proteomes" id="UP000663825"/>
    </source>
</evidence>
<dbReference type="EMBL" id="CAJNXB010003608">
    <property type="protein sequence ID" value="CAF3326905.1"/>
    <property type="molecule type" value="Genomic_DNA"/>
</dbReference>
<evidence type="ECO:0000313" key="3">
    <source>
        <dbReference type="EMBL" id="CAF3524310.1"/>
    </source>
</evidence>
<name>A0A817U748_9BILA</name>
<evidence type="ECO:0000313" key="2">
    <source>
        <dbReference type="EMBL" id="CAF3326905.1"/>
    </source>
</evidence>
<comment type="caution">
    <text evidence="2">The sequence shown here is derived from an EMBL/GenBank/DDBJ whole genome shotgun (WGS) entry which is preliminary data.</text>
</comment>
<dbReference type="EMBL" id="CAJNYU010002259">
    <property type="protein sequence ID" value="CAF3524310.1"/>
    <property type="molecule type" value="Genomic_DNA"/>
</dbReference>
<evidence type="ECO:0000313" key="4">
    <source>
        <dbReference type="EMBL" id="CAF4647431.1"/>
    </source>
</evidence>
<reference evidence="2" key="1">
    <citation type="submission" date="2021-02" db="EMBL/GenBank/DDBJ databases">
        <authorList>
            <person name="Nowell W R."/>
        </authorList>
    </citation>
    <scope>NUCLEOTIDE SEQUENCE</scope>
</reference>
<sequence length="607" mass="69559">MSQKIKKTRSPLSIFCLLFLLFFTILIIIVGQKISVPTTNINQLVLGLRATWNSSFGQQERVDFLNNATNLNSTMSTTTSAQFEINKHTMIFTHSRLFSRNKTLETTIVCVGSPYNQSCLFHNLYYVDSAFVILTVNGSYLPPFSVRTDAFNLWPTTPRTRTFNSYADLEIFVRTVIDPKVIPAVTLHFGQLWHFNIGHALFDGLYPAYVALIRFPPRHLHPFRILAGVGNCNDCWSEDVYGRFAGLGILKHIVLNQMSKGNWFVFEEFVMGSGTMCQRCTQPNFQLPGGVELDASRLFRDRMYQQHGLIHPTVRQKSSSEGRSRRDVLLAYVVDNKRYTAEDRKEIDAAISEINNYTNSYINKTTEKLPWPLVRVSYLYYNKVRVQENSSIQINATKTDSRSPTYELIDNDFIAQLKILRQMDIHITGPGTGQMYQTFLSDGAVSINLGGIRPWGAEKTTRAFASYLEQYMTSGAPYIKGLYYPINERPRGIEKRIVVELIRNASRLILEGFSLPVKPLENLAPDGQLFVEMCEKDKEFCALVTERLPNRMFTCLEIWAEDFVHEERQWKLGGFMDNNKTISCAFNHTLLDQLRTKYGISHFKMPT</sequence>
<dbReference type="Proteomes" id="UP000663862">
    <property type="component" value="Unassembled WGS sequence"/>
</dbReference>
<organism evidence="2 5">
    <name type="scientific">Rotaria socialis</name>
    <dbReference type="NCBI Taxonomy" id="392032"/>
    <lineage>
        <taxon>Eukaryota</taxon>
        <taxon>Metazoa</taxon>
        <taxon>Spiralia</taxon>
        <taxon>Gnathifera</taxon>
        <taxon>Rotifera</taxon>
        <taxon>Eurotatoria</taxon>
        <taxon>Bdelloidea</taxon>
        <taxon>Philodinida</taxon>
        <taxon>Philodinidae</taxon>
        <taxon>Rotaria</taxon>
    </lineage>
</organism>
<evidence type="ECO:0000256" key="1">
    <source>
        <dbReference type="SAM" id="Phobius"/>
    </source>
</evidence>
<dbReference type="AlphaFoldDB" id="A0A817U748"/>
<gene>
    <name evidence="3" type="ORF">FME351_LOCUS18129</name>
    <name evidence="2" type="ORF">TIS948_LOCUS20808</name>
    <name evidence="4" type="ORF">TSG867_LOCUS30570</name>
</gene>
<accession>A0A817U748</accession>
<dbReference type="Proteomes" id="UP000663869">
    <property type="component" value="Unassembled WGS sequence"/>
</dbReference>
<proteinExistence type="predicted"/>
<feature type="transmembrane region" description="Helical" evidence="1">
    <location>
        <begin position="12"/>
        <end position="31"/>
    </location>
</feature>
<dbReference type="OrthoDB" id="9977624at2759"/>
<keyword evidence="1" id="KW-0812">Transmembrane</keyword>